<dbReference type="Pfam" id="PF01713">
    <property type="entry name" value="Smr"/>
    <property type="match status" value="1"/>
</dbReference>
<reference evidence="5" key="3">
    <citation type="submission" date="2025-09" db="UniProtKB">
        <authorList>
            <consortium name="Ensembl"/>
        </authorList>
    </citation>
    <scope>IDENTIFICATION</scope>
</reference>
<feature type="compositionally biased region" description="Acidic residues" evidence="2">
    <location>
        <begin position="834"/>
        <end position="843"/>
    </location>
</feature>
<dbReference type="GO" id="GO:0043130">
    <property type="term" value="F:ubiquitin binding"/>
    <property type="evidence" value="ECO:0007669"/>
    <property type="project" value="InterPro"/>
</dbReference>
<dbReference type="InterPro" id="IPR056718">
    <property type="entry name" value="DUF7816"/>
</dbReference>
<name>A0AAX7SPK4_ASTCA</name>
<feature type="compositionally biased region" description="Basic and acidic residues" evidence="2">
    <location>
        <begin position="844"/>
        <end position="854"/>
    </location>
</feature>
<proteinExistence type="predicted"/>
<feature type="region of interest" description="Disordered" evidence="2">
    <location>
        <begin position="995"/>
        <end position="1017"/>
    </location>
</feature>
<evidence type="ECO:0000256" key="2">
    <source>
        <dbReference type="SAM" id="MobiDB-lite"/>
    </source>
</evidence>
<dbReference type="InterPro" id="IPR002625">
    <property type="entry name" value="Smr_dom"/>
</dbReference>
<feature type="region of interest" description="Disordered" evidence="2">
    <location>
        <begin position="818"/>
        <end position="865"/>
    </location>
</feature>
<organism evidence="5 6">
    <name type="scientific">Astatotilapia calliptera</name>
    <name type="common">Eastern happy</name>
    <name type="synonym">Chromis callipterus</name>
    <dbReference type="NCBI Taxonomy" id="8154"/>
    <lineage>
        <taxon>Eukaryota</taxon>
        <taxon>Metazoa</taxon>
        <taxon>Chordata</taxon>
        <taxon>Craniata</taxon>
        <taxon>Vertebrata</taxon>
        <taxon>Euteleostomi</taxon>
        <taxon>Actinopterygii</taxon>
        <taxon>Neopterygii</taxon>
        <taxon>Teleostei</taxon>
        <taxon>Neoteleostei</taxon>
        <taxon>Acanthomorphata</taxon>
        <taxon>Ovalentaria</taxon>
        <taxon>Cichlomorphae</taxon>
        <taxon>Cichliformes</taxon>
        <taxon>Cichlidae</taxon>
        <taxon>African cichlids</taxon>
        <taxon>Pseudocrenilabrinae</taxon>
        <taxon>Haplochromini</taxon>
        <taxon>Astatotilapia</taxon>
    </lineage>
</organism>
<feature type="region of interest" description="Disordered" evidence="2">
    <location>
        <begin position="166"/>
        <end position="228"/>
    </location>
</feature>
<dbReference type="InterPro" id="IPR056719">
    <property type="entry name" value="DUF7817"/>
</dbReference>
<feature type="region of interest" description="Disordered" evidence="2">
    <location>
        <begin position="1279"/>
        <end position="1300"/>
    </location>
</feature>
<dbReference type="InterPro" id="IPR056720">
    <property type="entry name" value="DUF7818"/>
</dbReference>
<feature type="region of interest" description="Disordered" evidence="2">
    <location>
        <begin position="892"/>
        <end position="925"/>
    </location>
</feature>
<dbReference type="GO" id="GO:0005634">
    <property type="term" value="C:nucleus"/>
    <property type="evidence" value="ECO:0007669"/>
    <property type="project" value="TreeGrafter"/>
</dbReference>
<evidence type="ECO:0000259" key="4">
    <source>
        <dbReference type="PROSITE" id="PS51140"/>
    </source>
</evidence>
<feature type="compositionally biased region" description="Low complexity" evidence="2">
    <location>
        <begin position="1280"/>
        <end position="1289"/>
    </location>
</feature>
<dbReference type="CDD" id="cd14365">
    <property type="entry name" value="CUE_N4BP2"/>
    <property type="match status" value="1"/>
</dbReference>
<dbReference type="SUPFAM" id="SSF160443">
    <property type="entry name" value="SMR domain-like"/>
    <property type="match status" value="1"/>
</dbReference>
<dbReference type="InterPro" id="IPR013899">
    <property type="entry name" value="DUF1771"/>
</dbReference>
<dbReference type="Pfam" id="PF13671">
    <property type="entry name" value="AAA_33"/>
    <property type="match status" value="1"/>
</dbReference>
<feature type="compositionally biased region" description="Low complexity" evidence="2">
    <location>
        <begin position="188"/>
        <end position="199"/>
    </location>
</feature>
<dbReference type="Proteomes" id="UP000265100">
    <property type="component" value="Chromosome 6"/>
</dbReference>
<feature type="region of interest" description="Disordered" evidence="2">
    <location>
        <begin position="945"/>
        <end position="967"/>
    </location>
</feature>
<dbReference type="PANTHER" id="PTHR46535">
    <property type="entry name" value="NEDD4-BINDING PROTEIN 2"/>
    <property type="match status" value="1"/>
</dbReference>
<feature type="compositionally biased region" description="Polar residues" evidence="2">
    <location>
        <begin position="578"/>
        <end position="590"/>
    </location>
</feature>
<dbReference type="Pfam" id="PF25125">
    <property type="entry name" value="DUF7817"/>
    <property type="match status" value="1"/>
</dbReference>
<dbReference type="InterPro" id="IPR036063">
    <property type="entry name" value="Smr_dom_sf"/>
</dbReference>
<feature type="compositionally biased region" description="Basic and acidic residues" evidence="2">
    <location>
        <begin position="1632"/>
        <end position="1650"/>
    </location>
</feature>
<dbReference type="PANTHER" id="PTHR46535:SF1">
    <property type="entry name" value="NEDD4-BINDING PROTEIN 2"/>
    <property type="match status" value="1"/>
</dbReference>
<dbReference type="InterPro" id="IPR009060">
    <property type="entry name" value="UBA-like_sf"/>
</dbReference>
<evidence type="ECO:0000313" key="6">
    <source>
        <dbReference type="Proteomes" id="UP000265100"/>
    </source>
</evidence>
<evidence type="ECO:0008006" key="7">
    <source>
        <dbReference type="Google" id="ProtNLM"/>
    </source>
</evidence>
<dbReference type="InterPro" id="IPR052772">
    <property type="entry name" value="Endo/PolyKinase_Domain-Protein"/>
</dbReference>
<feature type="compositionally biased region" description="Basic and acidic residues" evidence="2">
    <location>
        <begin position="892"/>
        <end position="911"/>
    </location>
</feature>
<reference evidence="5" key="2">
    <citation type="submission" date="2025-08" db="UniProtKB">
        <authorList>
            <consortium name="Ensembl"/>
        </authorList>
    </citation>
    <scope>IDENTIFICATION</scope>
</reference>
<dbReference type="InterPro" id="IPR003892">
    <property type="entry name" value="CUE"/>
</dbReference>
<protein>
    <recommendedName>
        <fullName evidence="7">NEDD4 binding protein 2</fullName>
    </recommendedName>
</protein>
<keyword evidence="6" id="KW-1185">Reference proteome</keyword>
<dbReference type="GeneTree" id="ENSGT00940000164462"/>
<dbReference type="InterPro" id="IPR041801">
    <property type="entry name" value="N4BP2_CUE"/>
</dbReference>
<dbReference type="GO" id="GO:0004519">
    <property type="term" value="F:endonuclease activity"/>
    <property type="evidence" value="ECO:0007669"/>
    <property type="project" value="TreeGrafter"/>
</dbReference>
<sequence length="1844" mass="205069">MPRRKKNGQSPGRLPDGGANERGNLGQNTGYPLQQGYGGGMSSNFPPNTVKDEIVRSMQEMFSHLDPEVIYIVLSECDFKVEHAMDSLLELSVAAEDTVPAPPSVSGFERTAAALLAPQHFSEPSKPSQKPSSPPCSNLLTEELDLLIDQELETLAAQHDVGEEHQSTKYLSSGASLSSSFCPPPLPQQALPGLLQSSLDHGSREPSAERLGPEGHFIEHKSGASSPLDQLSTWEQKNTEGQQPVLDFRHLTTETSGNTPKLALDLAASGRPSAFQVYKKEDLTHTLSESAGAMQSDTGARSKMNTLNPEQLDQVPKHWNLEAPVFSPRMHGNQMPAFITPVAHTHSYWSAPYLIHGPLSQAPLKPSATIPKSWAQPAPPQLPARNSRLRLEGKVLVLLRGAPGSGKSTLARALLQNNPGGVVLSTDDYFTHNGEYNFDPTVLGEAHEWNHKRAKEAFEKGNNPIIIDNTNMQGWEMKPYVAQALKHDYKVLFKEADTWWKHKPKELVRRTTHNVHVDTVRRMLEGYERFVTVQSIMGSQMPERKRQVLLQNRISQLASSEAPCPDLVGQPRLAEGCQTSTSQRFSSLPDVSSVGFSGDVGMPREGSPESTESLNLHLGEKPTDSLEASDENDDMNLGELDSELDAQLERNHPVLEQRMPDCIVESVMNEDQCGDEIPVAFAESIGQRVKRERPSRRMEPADLVKDTNQVDSMTKVKEMIREEKVKRFEVVRYEEEKVTPKTMNFVEDWPCEGPLMQREARKRERYEVHGREYEDACQEASVYEKAIRAQPAQPGPDVTEVQKLLDLIQTGVATVSTCSSHSPFLSLSSGEGSEREDEADGSSEESHSSRSNSKERKRNKNTINVSRGDLPDCVLDWKAAASCIGQESRIDDSDGFKIENEGPNEEERNTTEPETADLNSANKENPTSALATDLLYSSKTLESNVCNSDTGSHSTEDEGTPHVDMSKCTENDRETAAEADCTYMSEMCQSPVCEGSVETESSPSIGGGQEGKLRQGRRSGKQCKLALTFTQNCPLSVDCPNSTAQNPDSCRSGSAGETTFNANTTLDLKPNLDLSKSEASLQPPLADTGCFTQTEPQDFALLWRLNRQTNPDDSADSVATGDIRVLYGDSSRFVPELSSAVCAADAVHPSGHREVPYRVVHEKGTQLEEKELGLTQNRLESLHVLSRHFRLVSFDTLEDLYDKCSQDIEWTTNLLLDSGERFFRDEDGEEEDGQAHINDTSDLCAASCQAVESSSYPNMLDEDHPEDWPKEKPFMLEVETQQSPSVTVSESEESQNNIDVSDSGGAAVLVANHPDAIPDSEKAPETDLSVPKSVKERERSDSAEPKAISESDQERGAWGGSSDNAIIEMSGAKIEDEIANMEEMNRLLWAELEELEREEREEKQRGEETRGRHHLDIQSVELKLPTELALQLTELFGPVGVDPGSCSANDYAVQMDLNLAKLLHQKWKETIQESQRQAALSFHLLQESSVHWGDSQTGKTGSRDQTQSANVLISTDEYTSAGSHPEPRGPMPIMDHWNASRPLVSLREIMEEEQALQNNLEKTRKSRADLDQRNGAALLKEKQLYALFPTIDRHFLQDIFRDHNYSLTEAELFLRSLLNEEPVKTVVAPEAPRSDHHRPASKEREKKQRAVESAVPNYQDTEDPDYEDFRAEARLQRSRQLESFAKAAEAYKQGRKEVASFYAQQGHLHSQRMREANHRAAVQIFERVNSSLLPSNILDLHGLHVNEALEHLAQVLLDKTKECEQGLCRPQLSVITGRGNRSQGGVARIRPAVIDYLTNKHYRYARTHTQDMLHALHVHLHPHFLVSLHLSGSLSQSRVLCWSL</sequence>
<feature type="compositionally biased region" description="Basic and acidic residues" evidence="2">
    <location>
        <begin position="201"/>
        <end position="222"/>
    </location>
</feature>
<dbReference type="Gene3D" id="3.30.1370.110">
    <property type="match status" value="1"/>
</dbReference>
<evidence type="ECO:0000313" key="5">
    <source>
        <dbReference type="Ensembl" id="ENSACLP00000044426.1"/>
    </source>
</evidence>
<feature type="compositionally biased region" description="Basic and acidic residues" evidence="2">
    <location>
        <begin position="954"/>
        <end position="967"/>
    </location>
</feature>
<dbReference type="SUPFAM" id="SSF46934">
    <property type="entry name" value="UBA-like"/>
    <property type="match status" value="1"/>
</dbReference>
<feature type="coiled-coil region" evidence="1">
    <location>
        <begin position="1543"/>
        <end position="1573"/>
    </location>
</feature>
<accession>A0AAX7SPK4</accession>
<feature type="domain" description="CUE" evidence="4">
    <location>
        <begin position="50"/>
        <end position="93"/>
    </location>
</feature>
<gene>
    <name evidence="5" type="primary">N4BP2</name>
</gene>
<feature type="region of interest" description="Disordered" evidence="2">
    <location>
        <begin position="1315"/>
        <end position="1363"/>
    </location>
</feature>
<dbReference type="Gene3D" id="3.40.50.300">
    <property type="entry name" value="P-loop containing nucleotide triphosphate hydrolases"/>
    <property type="match status" value="1"/>
</dbReference>
<dbReference type="SUPFAM" id="SSF52540">
    <property type="entry name" value="P-loop containing nucleoside triphosphate hydrolases"/>
    <property type="match status" value="1"/>
</dbReference>
<feature type="region of interest" description="Disordered" evidence="2">
    <location>
        <begin position="1627"/>
        <end position="1664"/>
    </location>
</feature>
<dbReference type="InterPro" id="IPR027417">
    <property type="entry name" value="P-loop_NTPase"/>
</dbReference>
<dbReference type="SMART" id="SM00546">
    <property type="entry name" value="CUE"/>
    <property type="match status" value="2"/>
</dbReference>
<keyword evidence="1" id="KW-0175">Coiled coil</keyword>
<dbReference type="Gene3D" id="1.10.8.10">
    <property type="entry name" value="DNA helicase RuvA subunit, C-terminal domain"/>
    <property type="match status" value="1"/>
</dbReference>
<dbReference type="PROSITE" id="PS51140">
    <property type="entry name" value="CUE"/>
    <property type="match status" value="1"/>
</dbReference>
<dbReference type="Ensembl" id="ENSACLT00000091746.1">
    <property type="protein sequence ID" value="ENSACLP00000044426.1"/>
    <property type="gene ID" value="ENSACLG00000015983.2"/>
</dbReference>
<dbReference type="Pfam" id="PF25124">
    <property type="entry name" value="DUF7816"/>
    <property type="match status" value="1"/>
</dbReference>
<feature type="domain" description="Smr" evidence="3">
    <location>
        <begin position="1738"/>
        <end position="1821"/>
    </location>
</feature>
<dbReference type="SMART" id="SM00463">
    <property type="entry name" value="SMR"/>
    <property type="match status" value="1"/>
</dbReference>
<feature type="compositionally biased region" description="Low complexity" evidence="2">
    <location>
        <begin position="171"/>
        <end position="181"/>
    </location>
</feature>
<feature type="region of interest" description="Disordered" evidence="2">
    <location>
        <begin position="578"/>
        <end position="616"/>
    </location>
</feature>
<dbReference type="Pfam" id="PF25126">
    <property type="entry name" value="DUF7818"/>
    <property type="match status" value="1"/>
</dbReference>
<feature type="compositionally biased region" description="Basic and acidic residues" evidence="2">
    <location>
        <begin position="1333"/>
        <end position="1355"/>
    </location>
</feature>
<evidence type="ECO:0000256" key="1">
    <source>
        <dbReference type="SAM" id="Coils"/>
    </source>
</evidence>
<feature type="compositionally biased region" description="Low complexity" evidence="2">
    <location>
        <begin position="818"/>
        <end position="831"/>
    </location>
</feature>
<feature type="region of interest" description="Disordered" evidence="2">
    <location>
        <begin position="1"/>
        <end position="45"/>
    </location>
</feature>
<dbReference type="CDD" id="cd14279">
    <property type="entry name" value="CUE"/>
    <property type="match status" value="1"/>
</dbReference>
<dbReference type="Pfam" id="PF08590">
    <property type="entry name" value="DUF1771"/>
    <property type="match status" value="1"/>
</dbReference>
<dbReference type="SMART" id="SM01162">
    <property type="entry name" value="DUF1771"/>
    <property type="match status" value="1"/>
</dbReference>
<evidence type="ECO:0000259" key="3">
    <source>
        <dbReference type="PROSITE" id="PS50828"/>
    </source>
</evidence>
<feature type="coiled-coil region" evidence="1">
    <location>
        <begin position="1378"/>
        <end position="1412"/>
    </location>
</feature>
<dbReference type="PROSITE" id="PS50828">
    <property type="entry name" value="SMR"/>
    <property type="match status" value="1"/>
</dbReference>
<reference evidence="5" key="1">
    <citation type="submission" date="2018-05" db="EMBL/GenBank/DDBJ databases">
        <authorList>
            <person name="Datahose"/>
        </authorList>
    </citation>
    <scope>NUCLEOTIDE SEQUENCE</scope>
</reference>